<dbReference type="InterPro" id="IPR029068">
    <property type="entry name" value="Glyas_Bleomycin-R_OHBP_Dase"/>
</dbReference>
<protein>
    <submittedName>
        <fullName evidence="2">Glyoxalase/bleomycin resistance protein/dioxygenase</fullName>
    </submittedName>
</protein>
<reference evidence="2 3" key="1">
    <citation type="submission" date="2006-03" db="EMBL/GenBank/DDBJ databases">
        <title>Complete sequence of chromosome of Nitrobacter hamburgensis X14.</title>
        <authorList>
            <consortium name="US DOE Joint Genome Institute"/>
            <person name="Copeland A."/>
            <person name="Lucas S."/>
            <person name="Lapidus A."/>
            <person name="Barry K."/>
            <person name="Detter J.C."/>
            <person name="Glavina del Rio T."/>
            <person name="Hammon N."/>
            <person name="Israni S."/>
            <person name="Dalin E."/>
            <person name="Tice H."/>
            <person name="Pitluck S."/>
            <person name="Chain P."/>
            <person name="Malfatti S."/>
            <person name="Shin M."/>
            <person name="Vergez L."/>
            <person name="Schmutz J."/>
            <person name="Larimer F."/>
            <person name="Land M."/>
            <person name="Hauser L."/>
            <person name="Kyrpides N."/>
            <person name="Ivanova N."/>
            <person name="Ward B."/>
            <person name="Arp D."/>
            <person name="Klotz M."/>
            <person name="Stein L."/>
            <person name="O'Mullan G."/>
            <person name="Starkenburg S."/>
            <person name="Sayavedra L."/>
            <person name="Poret-Peterson A.T."/>
            <person name="Gentry M.E."/>
            <person name="Bruce D."/>
            <person name="Richardson P."/>
        </authorList>
    </citation>
    <scope>NUCLEOTIDE SEQUENCE [LARGE SCALE GENOMIC DNA]</scope>
    <source>
        <strain evidence="3">DSM 10229 / NCIMB 13809 / X14</strain>
    </source>
</reference>
<dbReference type="Proteomes" id="UP000001953">
    <property type="component" value="Chromosome"/>
</dbReference>
<dbReference type="RefSeq" id="WP_011511044.1">
    <property type="nucleotide sequence ID" value="NC_007964.1"/>
</dbReference>
<dbReference type="eggNOG" id="COG2764">
    <property type="taxonomic scope" value="Bacteria"/>
</dbReference>
<dbReference type="Gene3D" id="3.30.720.120">
    <property type="match status" value="1"/>
</dbReference>
<evidence type="ECO:0000259" key="1">
    <source>
        <dbReference type="PROSITE" id="PS51819"/>
    </source>
</evidence>
<accession>Q1QK70</accession>
<dbReference type="InterPro" id="IPR037523">
    <property type="entry name" value="VOC_core"/>
</dbReference>
<feature type="domain" description="VOC" evidence="1">
    <location>
        <begin position="11"/>
        <end position="129"/>
    </location>
</feature>
<keyword evidence="2" id="KW-0223">Dioxygenase</keyword>
<gene>
    <name evidence="2" type="ordered locus">Nham_2595</name>
</gene>
<organism evidence="2 3">
    <name type="scientific">Nitrobacter hamburgensis (strain DSM 10229 / NCIMB 13809 / X14)</name>
    <dbReference type="NCBI Taxonomy" id="323097"/>
    <lineage>
        <taxon>Bacteria</taxon>
        <taxon>Pseudomonadati</taxon>
        <taxon>Pseudomonadota</taxon>
        <taxon>Alphaproteobacteria</taxon>
        <taxon>Hyphomicrobiales</taxon>
        <taxon>Nitrobacteraceae</taxon>
        <taxon>Nitrobacter</taxon>
    </lineage>
</organism>
<evidence type="ECO:0000313" key="3">
    <source>
        <dbReference type="Proteomes" id="UP000001953"/>
    </source>
</evidence>
<name>Q1QK70_NITHX</name>
<dbReference type="InterPro" id="IPR004360">
    <property type="entry name" value="Glyas_Fos-R_dOase_dom"/>
</dbReference>
<evidence type="ECO:0000313" key="2">
    <source>
        <dbReference type="EMBL" id="ABE63377.1"/>
    </source>
</evidence>
<dbReference type="OrthoDB" id="9806868at2"/>
<dbReference type="HOGENOM" id="CLU_046006_11_0_5"/>
<dbReference type="KEGG" id="nha:Nham_2595"/>
<dbReference type="PANTHER" id="PTHR34109">
    <property type="entry name" value="BNAUNNG04460D PROTEIN-RELATED"/>
    <property type="match status" value="1"/>
</dbReference>
<dbReference type="STRING" id="323097.Nham_2595"/>
<dbReference type="CDD" id="cd07246">
    <property type="entry name" value="VOC_like"/>
    <property type="match status" value="1"/>
</dbReference>
<dbReference type="PANTHER" id="PTHR34109:SF1">
    <property type="entry name" value="VOC DOMAIN-CONTAINING PROTEIN"/>
    <property type="match status" value="1"/>
</dbReference>
<keyword evidence="2" id="KW-0560">Oxidoreductase</keyword>
<dbReference type="AlphaFoldDB" id="Q1QK70"/>
<dbReference type="Pfam" id="PF00903">
    <property type="entry name" value="Glyoxalase"/>
    <property type="match status" value="1"/>
</dbReference>
<keyword evidence="3" id="KW-1185">Reference proteome</keyword>
<dbReference type="GO" id="GO:0051213">
    <property type="term" value="F:dioxygenase activity"/>
    <property type="evidence" value="ECO:0007669"/>
    <property type="project" value="UniProtKB-KW"/>
</dbReference>
<dbReference type="SUPFAM" id="SSF54593">
    <property type="entry name" value="Glyoxalase/Bleomycin resistance protein/Dihydroxybiphenyl dioxygenase"/>
    <property type="match status" value="1"/>
</dbReference>
<dbReference type="PROSITE" id="PS51819">
    <property type="entry name" value="VOC"/>
    <property type="match status" value="1"/>
</dbReference>
<dbReference type="Gene3D" id="3.30.720.110">
    <property type="match status" value="1"/>
</dbReference>
<sequence>MPEKAKPVPDGFHTVTPYLVVDDAKAVITFMQQAFQAEFVHRPTRRPDGKLMHATLRIGDARVMIGNASERAKAMPAMLYVYVPNVDEVYAAAIKAGGTEIMAPSDMFYGDRSGGVTDPGGNQWYIGTHIEDVSDAELQKRANEMFAKG</sequence>
<dbReference type="EMBL" id="CP000319">
    <property type="protein sequence ID" value="ABE63377.1"/>
    <property type="molecule type" value="Genomic_DNA"/>
</dbReference>
<proteinExistence type="predicted"/>